<dbReference type="FunFam" id="3.40.50.620:FF:000042">
    <property type="entry name" value="Isoleucine--tRNA ligase"/>
    <property type="match status" value="1"/>
</dbReference>
<dbReference type="EC" id="6.1.1.5" evidence="10"/>
<dbReference type="AlphaFoldDB" id="A0A6S6TP63"/>
<evidence type="ECO:0000259" key="9">
    <source>
        <dbReference type="Pfam" id="PF00133"/>
    </source>
</evidence>
<feature type="non-terminal residue" evidence="10">
    <location>
        <position position="221"/>
    </location>
</feature>
<protein>
    <submittedName>
        <fullName evidence="10">Isoleucyl-tRNA synthetase (EC)</fullName>
        <ecNumber evidence="10">6.1.1.5</ecNumber>
    </submittedName>
</protein>
<dbReference type="InterPro" id="IPR014729">
    <property type="entry name" value="Rossmann-like_a/b/a_fold"/>
</dbReference>
<dbReference type="PROSITE" id="PS00178">
    <property type="entry name" value="AA_TRNA_LIGASE_I"/>
    <property type="match status" value="1"/>
</dbReference>
<proteinExistence type="inferred from homology"/>
<keyword evidence="6" id="KW-0648">Protein biosynthesis</keyword>
<sequence>MTDYKHTLNLPKTEFPMRGDLAKREPGMLEDWYERKLYQQLREKAKGRPKFVLHDGPPYANGSIHIGHAVNKIIKDVIVKSKTMAGFDAPYVPGWDCHGLPIEKKIEDKVGRVGAKVDANTFRRLCREYATEQIDIQRKEFKRLGVLGDWDYPYLTMNYKTEAGIVRALGNIALGGHMHKGTKPVHWCTDCGSALAEAEVEYEDKKSVSLYVRFDVVDQAD</sequence>
<evidence type="ECO:0000256" key="4">
    <source>
        <dbReference type="ARBA" id="ARBA00022741"/>
    </source>
</evidence>
<dbReference type="PANTHER" id="PTHR42765:SF1">
    <property type="entry name" value="ISOLEUCINE--TRNA LIGASE, MITOCHONDRIAL"/>
    <property type="match status" value="1"/>
</dbReference>
<feature type="domain" description="Aminoacyl-tRNA synthetase class Ia" evidence="9">
    <location>
        <begin position="28"/>
        <end position="206"/>
    </location>
</feature>
<comment type="catalytic activity">
    <reaction evidence="8">
        <text>tRNA(Ile) + L-isoleucine + ATP = L-isoleucyl-tRNA(Ile) + AMP + diphosphate</text>
        <dbReference type="Rhea" id="RHEA:11060"/>
        <dbReference type="Rhea" id="RHEA-COMP:9666"/>
        <dbReference type="Rhea" id="RHEA-COMP:9695"/>
        <dbReference type="ChEBI" id="CHEBI:30616"/>
        <dbReference type="ChEBI" id="CHEBI:33019"/>
        <dbReference type="ChEBI" id="CHEBI:58045"/>
        <dbReference type="ChEBI" id="CHEBI:78442"/>
        <dbReference type="ChEBI" id="CHEBI:78528"/>
        <dbReference type="ChEBI" id="CHEBI:456215"/>
        <dbReference type="EC" id="6.1.1.5"/>
    </reaction>
</comment>
<evidence type="ECO:0000256" key="8">
    <source>
        <dbReference type="ARBA" id="ARBA00048359"/>
    </source>
</evidence>
<dbReference type="GO" id="GO:0006428">
    <property type="term" value="P:isoleucyl-tRNA aminoacylation"/>
    <property type="evidence" value="ECO:0007669"/>
    <property type="project" value="TreeGrafter"/>
</dbReference>
<evidence type="ECO:0000256" key="3">
    <source>
        <dbReference type="ARBA" id="ARBA00022598"/>
    </source>
</evidence>
<organism evidence="10">
    <name type="scientific">uncultured Thiotrichaceae bacterium</name>
    <dbReference type="NCBI Taxonomy" id="298394"/>
    <lineage>
        <taxon>Bacteria</taxon>
        <taxon>Pseudomonadati</taxon>
        <taxon>Pseudomonadota</taxon>
        <taxon>Gammaproteobacteria</taxon>
        <taxon>Thiotrichales</taxon>
        <taxon>Thiotrichaceae</taxon>
        <taxon>environmental samples</taxon>
    </lineage>
</organism>
<keyword evidence="7 10" id="KW-0030">Aminoacyl-tRNA synthetase</keyword>
<evidence type="ECO:0000256" key="7">
    <source>
        <dbReference type="ARBA" id="ARBA00023146"/>
    </source>
</evidence>
<dbReference type="GO" id="GO:0004822">
    <property type="term" value="F:isoleucine-tRNA ligase activity"/>
    <property type="evidence" value="ECO:0007669"/>
    <property type="project" value="UniProtKB-EC"/>
</dbReference>
<evidence type="ECO:0000256" key="5">
    <source>
        <dbReference type="ARBA" id="ARBA00022840"/>
    </source>
</evidence>
<dbReference type="EMBL" id="CACVAV010000385">
    <property type="protein sequence ID" value="CAA6824581.1"/>
    <property type="molecule type" value="Genomic_DNA"/>
</dbReference>
<evidence type="ECO:0000256" key="1">
    <source>
        <dbReference type="ARBA" id="ARBA00006887"/>
    </source>
</evidence>
<evidence type="ECO:0000256" key="6">
    <source>
        <dbReference type="ARBA" id="ARBA00022917"/>
    </source>
</evidence>
<evidence type="ECO:0000256" key="2">
    <source>
        <dbReference type="ARBA" id="ARBA00022490"/>
    </source>
</evidence>
<keyword evidence="5" id="KW-0067">ATP-binding</keyword>
<dbReference type="SUPFAM" id="SSF52374">
    <property type="entry name" value="Nucleotidylyl transferase"/>
    <property type="match status" value="1"/>
</dbReference>
<dbReference type="Gene3D" id="3.40.50.620">
    <property type="entry name" value="HUPs"/>
    <property type="match status" value="1"/>
</dbReference>
<dbReference type="GO" id="GO:0005524">
    <property type="term" value="F:ATP binding"/>
    <property type="evidence" value="ECO:0007669"/>
    <property type="project" value="UniProtKB-KW"/>
</dbReference>
<name>A0A6S6TP63_9GAMM</name>
<dbReference type="PANTHER" id="PTHR42765">
    <property type="entry name" value="SOLEUCYL-TRNA SYNTHETASE"/>
    <property type="match status" value="1"/>
</dbReference>
<keyword evidence="4" id="KW-0547">Nucleotide-binding</keyword>
<dbReference type="InterPro" id="IPR050081">
    <property type="entry name" value="Ile-tRNA_ligase"/>
</dbReference>
<comment type="similarity">
    <text evidence="1">Belongs to the class-I aminoacyl-tRNA synthetase family. IleS type 1 subfamily.</text>
</comment>
<keyword evidence="2" id="KW-0963">Cytoplasm</keyword>
<dbReference type="InterPro" id="IPR001412">
    <property type="entry name" value="aa-tRNA-synth_I_CS"/>
</dbReference>
<dbReference type="GO" id="GO:0005829">
    <property type="term" value="C:cytosol"/>
    <property type="evidence" value="ECO:0007669"/>
    <property type="project" value="TreeGrafter"/>
</dbReference>
<accession>A0A6S6TP63</accession>
<dbReference type="Pfam" id="PF00133">
    <property type="entry name" value="tRNA-synt_1"/>
    <property type="match status" value="1"/>
</dbReference>
<dbReference type="InterPro" id="IPR002300">
    <property type="entry name" value="aa-tRNA-synth_Ia"/>
</dbReference>
<gene>
    <name evidence="10" type="ORF">HELGO_WM60612</name>
</gene>
<keyword evidence="3 10" id="KW-0436">Ligase</keyword>
<evidence type="ECO:0000313" key="10">
    <source>
        <dbReference type="EMBL" id="CAA6824581.1"/>
    </source>
</evidence>
<reference evidence="10" key="1">
    <citation type="submission" date="2020-01" db="EMBL/GenBank/DDBJ databases">
        <authorList>
            <person name="Meier V. D."/>
            <person name="Meier V D."/>
        </authorList>
    </citation>
    <scope>NUCLEOTIDE SEQUENCE</scope>
    <source>
        <strain evidence="10">HLG_WM_MAG_08</strain>
    </source>
</reference>